<keyword evidence="3 4" id="KW-0342">GTP-binding</keyword>
<dbReference type="Proteomes" id="UP000030146">
    <property type="component" value="Unassembled WGS sequence"/>
</dbReference>
<gene>
    <name evidence="4" type="primary">ftsZ</name>
    <name evidence="11" type="ORF">HR08_09720</name>
    <name evidence="10" type="ORF">HR15_11715</name>
</gene>
<dbReference type="GO" id="GO:0005737">
    <property type="term" value="C:cytoplasm"/>
    <property type="evidence" value="ECO:0007669"/>
    <property type="project" value="UniProtKB-SubCell"/>
</dbReference>
<dbReference type="GeneID" id="57240251"/>
<evidence type="ECO:0000259" key="8">
    <source>
        <dbReference type="SMART" id="SM00864"/>
    </source>
</evidence>
<feature type="region of interest" description="Disordered" evidence="7">
    <location>
        <begin position="428"/>
        <end position="457"/>
    </location>
</feature>
<evidence type="ECO:0000313" key="11">
    <source>
        <dbReference type="EMBL" id="KGN84039.1"/>
    </source>
</evidence>
<dbReference type="OrthoDB" id="9813375at2"/>
<dbReference type="SMART" id="SM00865">
    <property type="entry name" value="Tubulin_C"/>
    <property type="match status" value="1"/>
</dbReference>
<evidence type="ECO:0000256" key="4">
    <source>
        <dbReference type="HAMAP-Rule" id="MF_00909"/>
    </source>
</evidence>
<feature type="domain" description="Tubulin/FtsZ GTPase" evidence="8">
    <location>
        <begin position="18"/>
        <end position="211"/>
    </location>
</feature>
<name>A0A099WP83_9PORP</name>
<dbReference type="GO" id="GO:0003924">
    <property type="term" value="F:GTPase activity"/>
    <property type="evidence" value="ECO:0007669"/>
    <property type="project" value="UniProtKB-UniRule"/>
</dbReference>
<dbReference type="GO" id="GO:0032153">
    <property type="term" value="C:cell division site"/>
    <property type="evidence" value="ECO:0007669"/>
    <property type="project" value="UniProtKB-UniRule"/>
</dbReference>
<dbReference type="Pfam" id="PF00091">
    <property type="entry name" value="Tubulin"/>
    <property type="match status" value="1"/>
</dbReference>
<dbReference type="GO" id="GO:0005525">
    <property type="term" value="F:GTP binding"/>
    <property type="evidence" value="ECO:0007669"/>
    <property type="project" value="UniProtKB-UniRule"/>
</dbReference>
<evidence type="ECO:0000256" key="5">
    <source>
        <dbReference type="NCBIfam" id="TIGR00065"/>
    </source>
</evidence>
<evidence type="ECO:0000256" key="7">
    <source>
        <dbReference type="SAM" id="MobiDB-lite"/>
    </source>
</evidence>
<evidence type="ECO:0000256" key="2">
    <source>
        <dbReference type="ARBA" id="ARBA00022741"/>
    </source>
</evidence>
<keyword evidence="2 4" id="KW-0547">Nucleotide-binding</keyword>
<feature type="compositionally biased region" description="Basic and acidic residues" evidence="7">
    <location>
        <begin position="428"/>
        <end position="447"/>
    </location>
</feature>
<dbReference type="GO" id="GO:0000917">
    <property type="term" value="P:division septum assembly"/>
    <property type="evidence" value="ECO:0007669"/>
    <property type="project" value="UniProtKB-KW"/>
</dbReference>
<feature type="binding site" evidence="4">
    <location>
        <begin position="115"/>
        <end position="117"/>
    </location>
    <ligand>
        <name>GTP</name>
        <dbReference type="ChEBI" id="CHEBI:37565"/>
    </ligand>
</feature>
<dbReference type="InterPro" id="IPR036525">
    <property type="entry name" value="Tubulin/FtsZ_GTPase_sf"/>
</dbReference>
<sequence>MEDELLNFNYTDSGLPVIIKVIGVGGGGGNAVKNMYHGKVRDVSFLLCNTDVQALDRSEVPDRLVLGREVTNGLGAGSRPEVARRAAEASEADIRKILDDGHTRMVFVTAGMGGGTGTGAAPVIGRIARELNILTVGIVTIPFVFEGKRKILQALEGVEEMRKNVDALLVVNNERLRIIYKDLKLDNAFAKADETLTNAANGIAEMIMKEGTINLDFADVHTTLKDGGIAIISTGYGEGPDRMEQAINEALTSPLLNNNDIFKARRVLFNIYQGTEDPLGTDELSAINELTAKIETGFDTIWGYTTDPELGKKVKITILASGFDLDTTRESIRIGDNLGNVISDPISSREIETQNERDNDLINRYYRPDELEKVKVVDFKPIILNLDELDNDELIMALEEKPAYSRTGVLLSRIDNIRMRIAESAGRLKKDIVNSEESERPASESERPSSPTTISFN</sequence>
<feature type="binding site" evidence="4">
    <location>
        <position position="146"/>
    </location>
    <ligand>
        <name>GTP</name>
        <dbReference type="ChEBI" id="CHEBI:37565"/>
    </ligand>
</feature>
<comment type="caution">
    <text evidence="11">The sequence shown here is derived from an EMBL/GenBank/DDBJ whole genome shotgun (WGS) entry which is preliminary data.</text>
</comment>
<dbReference type="EMBL" id="JRAI01000080">
    <property type="protein sequence ID" value="KGN84039.1"/>
    <property type="molecule type" value="Genomic_DNA"/>
</dbReference>
<feature type="binding site" evidence="4">
    <location>
        <position position="150"/>
    </location>
    <ligand>
        <name>GTP</name>
        <dbReference type="ChEBI" id="CHEBI:37565"/>
    </ligand>
</feature>
<reference evidence="11 12" key="1">
    <citation type="submission" date="2014-08" db="EMBL/GenBank/DDBJ databases">
        <title>Porphyromonas gulae strain:COT-052_OH1451 Genome sequencing.</title>
        <authorList>
            <person name="Wallis C."/>
            <person name="Deusch O."/>
            <person name="O'Flynn C."/>
            <person name="Davis I."/>
            <person name="Jospin G."/>
            <person name="Darling A.E."/>
            <person name="Coil D.A."/>
            <person name="Alexiev A."/>
            <person name="Horsfall A."/>
            <person name="Kirkwood N."/>
            <person name="Harris S."/>
            <person name="Eisen J.A."/>
        </authorList>
    </citation>
    <scope>NUCLEOTIDE SEQUENCE [LARGE SCALE GENOMIC DNA]</scope>
    <source>
        <strain evidence="12">COT-052 OH1451</strain>
        <strain evidence="11">COT-052_OH1451</strain>
    </source>
</reference>
<dbReference type="PATRIC" id="fig|111105.18.peg.1220"/>
<reference evidence="10 13" key="2">
    <citation type="submission" date="2014-08" db="EMBL/GenBank/DDBJ databases">
        <title>Porphyromonas gulae strain:COT-052_OH3439 Genome sequencing.</title>
        <authorList>
            <person name="Wallis C."/>
            <person name="Deusch O."/>
            <person name="O'Flynn C."/>
            <person name="Davis I."/>
            <person name="Jospin G."/>
            <person name="Darling A.E."/>
            <person name="Coil D.A."/>
            <person name="Alexiev A."/>
            <person name="Horsfall A."/>
            <person name="Kirkwood N."/>
            <person name="Harris S."/>
            <person name="Eisen J.A."/>
        </authorList>
    </citation>
    <scope>NUCLEOTIDE SEQUENCE [LARGE SCALE GENOMIC DNA]</scope>
    <source>
        <strain evidence="13">COT-052 OH3439</strain>
        <strain evidence="10">COT-052_OH3439</strain>
    </source>
</reference>
<dbReference type="AlphaFoldDB" id="A0A099WP83"/>
<dbReference type="EMBL" id="JRAK01000160">
    <property type="protein sequence ID" value="KGN83747.1"/>
    <property type="molecule type" value="Genomic_DNA"/>
</dbReference>
<dbReference type="InterPro" id="IPR000158">
    <property type="entry name" value="Cell_div_FtsZ"/>
</dbReference>
<keyword evidence="4" id="KW-0963">Cytoplasm</keyword>
<dbReference type="PROSITE" id="PS01135">
    <property type="entry name" value="FTSZ_2"/>
    <property type="match status" value="1"/>
</dbReference>
<dbReference type="InterPro" id="IPR018316">
    <property type="entry name" value="Tubulin/FtsZ_2-layer-sand-dom"/>
</dbReference>
<dbReference type="FunFam" id="3.40.50.1440:FF:000001">
    <property type="entry name" value="Cell division protein FtsZ"/>
    <property type="match status" value="1"/>
</dbReference>
<dbReference type="PANTHER" id="PTHR30314:SF3">
    <property type="entry name" value="MITOCHONDRIAL DIVISION PROTEIN FSZA"/>
    <property type="match status" value="1"/>
</dbReference>
<evidence type="ECO:0000313" key="13">
    <source>
        <dbReference type="Proteomes" id="UP000030146"/>
    </source>
</evidence>
<evidence type="ECO:0000256" key="3">
    <source>
        <dbReference type="ARBA" id="ARBA00023134"/>
    </source>
</evidence>
<dbReference type="InterPro" id="IPR003008">
    <property type="entry name" value="Tubulin_FtsZ_GTPase"/>
</dbReference>
<dbReference type="Pfam" id="PF12327">
    <property type="entry name" value="FtsZ_C"/>
    <property type="match status" value="1"/>
</dbReference>
<dbReference type="InterPro" id="IPR024757">
    <property type="entry name" value="FtsZ_C"/>
</dbReference>
<comment type="subcellular location">
    <subcellularLocation>
        <location evidence="4">Cytoplasm</location>
    </subcellularLocation>
    <text evidence="4">Assembles at midcell at the inner surface of the cytoplasmic membrane.</text>
</comment>
<dbReference type="GO" id="GO:0051258">
    <property type="term" value="P:protein polymerization"/>
    <property type="evidence" value="ECO:0007669"/>
    <property type="project" value="UniProtKB-UniRule"/>
</dbReference>
<dbReference type="Proteomes" id="UP000030130">
    <property type="component" value="Unassembled WGS sequence"/>
</dbReference>
<dbReference type="PANTHER" id="PTHR30314">
    <property type="entry name" value="CELL DIVISION PROTEIN FTSZ-RELATED"/>
    <property type="match status" value="1"/>
</dbReference>
<dbReference type="STRING" id="111105.HR09_03795"/>
<dbReference type="SUPFAM" id="SSF55307">
    <property type="entry name" value="Tubulin C-terminal domain-like"/>
    <property type="match status" value="1"/>
</dbReference>
<dbReference type="HAMAP" id="MF_00909">
    <property type="entry name" value="FtsZ"/>
    <property type="match status" value="1"/>
</dbReference>
<dbReference type="InterPro" id="IPR045061">
    <property type="entry name" value="FtsZ/CetZ"/>
</dbReference>
<dbReference type="SUPFAM" id="SSF52490">
    <property type="entry name" value="Tubulin nucleotide-binding domain-like"/>
    <property type="match status" value="1"/>
</dbReference>
<dbReference type="CDD" id="cd02201">
    <property type="entry name" value="FtsZ_type1"/>
    <property type="match status" value="1"/>
</dbReference>
<feature type="binding site" evidence="4">
    <location>
        <position position="193"/>
    </location>
    <ligand>
        <name>GTP</name>
        <dbReference type="ChEBI" id="CHEBI:37565"/>
    </ligand>
</feature>
<dbReference type="GO" id="GO:0043093">
    <property type="term" value="P:FtsZ-dependent cytokinesis"/>
    <property type="evidence" value="ECO:0007669"/>
    <property type="project" value="UniProtKB-UniRule"/>
</dbReference>
<dbReference type="RefSeq" id="WP_039419413.1">
    <property type="nucleotide sequence ID" value="NZ_CALUCC010000113.1"/>
</dbReference>
<keyword evidence="4 6" id="KW-0717">Septation</keyword>
<dbReference type="NCBIfam" id="TIGR00065">
    <property type="entry name" value="ftsZ"/>
    <property type="match status" value="1"/>
</dbReference>
<dbReference type="InterPro" id="IPR008280">
    <property type="entry name" value="Tub_FtsZ_C"/>
</dbReference>
<feature type="domain" description="Tubulin/FtsZ 2-layer sandwich" evidence="9">
    <location>
        <begin position="213"/>
        <end position="332"/>
    </location>
</feature>
<evidence type="ECO:0000313" key="10">
    <source>
        <dbReference type="EMBL" id="KGN83747.1"/>
    </source>
</evidence>
<evidence type="ECO:0000259" key="9">
    <source>
        <dbReference type="SMART" id="SM00865"/>
    </source>
</evidence>
<dbReference type="InterPro" id="IPR020805">
    <property type="entry name" value="Cell_div_FtsZ_CS"/>
</dbReference>
<evidence type="ECO:0000256" key="1">
    <source>
        <dbReference type="ARBA" id="ARBA00009690"/>
    </source>
</evidence>
<protein>
    <recommendedName>
        <fullName evidence="4 5">Cell division protein FtsZ</fullName>
    </recommendedName>
</protein>
<comment type="function">
    <text evidence="4 6">Essential cell division protein that forms a contractile ring structure (Z ring) at the future cell division site. The regulation of the ring assembly controls the timing and the location of cell division. One of the functions of the FtsZ ring is to recruit other cell division proteins to the septum to produce a new cell wall between the dividing cells. Binds GTP and shows GTPase activity.</text>
</comment>
<comment type="subunit">
    <text evidence="4">Homodimer. Polymerizes to form a dynamic ring structure in a strictly GTP-dependent manner. Interacts directly with several other division proteins.</text>
</comment>
<feature type="binding site" evidence="4">
    <location>
        <begin position="26"/>
        <end position="30"/>
    </location>
    <ligand>
        <name>GTP</name>
        <dbReference type="ChEBI" id="CHEBI:37565"/>
    </ligand>
</feature>
<dbReference type="PRINTS" id="PR00423">
    <property type="entry name" value="CELLDVISFTSZ"/>
</dbReference>
<keyword evidence="4 6" id="KW-0131">Cell cycle</keyword>
<accession>A0A099WP83</accession>
<dbReference type="Gene3D" id="3.40.50.1440">
    <property type="entry name" value="Tubulin/FtsZ, GTPase domain"/>
    <property type="match status" value="1"/>
</dbReference>
<keyword evidence="13" id="KW-1185">Reference proteome</keyword>
<keyword evidence="4 6" id="KW-0132">Cell division</keyword>
<comment type="similarity">
    <text evidence="1 4 6">Belongs to the FtsZ family.</text>
</comment>
<dbReference type="eggNOG" id="COG0206">
    <property type="taxonomic scope" value="Bacteria"/>
</dbReference>
<organism evidence="11 12">
    <name type="scientific">Porphyromonas gulae</name>
    <dbReference type="NCBI Taxonomy" id="111105"/>
    <lineage>
        <taxon>Bacteria</taxon>
        <taxon>Pseudomonadati</taxon>
        <taxon>Bacteroidota</taxon>
        <taxon>Bacteroidia</taxon>
        <taxon>Bacteroidales</taxon>
        <taxon>Porphyromonadaceae</taxon>
        <taxon>Porphyromonas</taxon>
    </lineage>
</organism>
<dbReference type="SMART" id="SM00864">
    <property type="entry name" value="Tubulin"/>
    <property type="match status" value="1"/>
</dbReference>
<evidence type="ECO:0000256" key="6">
    <source>
        <dbReference type="RuleBase" id="RU000631"/>
    </source>
</evidence>
<evidence type="ECO:0000313" key="12">
    <source>
        <dbReference type="Proteomes" id="UP000030130"/>
    </source>
</evidence>
<proteinExistence type="inferred from homology"/>